<dbReference type="Proteomes" id="UP001054945">
    <property type="component" value="Unassembled WGS sequence"/>
</dbReference>
<comment type="caution">
    <text evidence="1">The sequence shown here is derived from an EMBL/GenBank/DDBJ whole genome shotgun (WGS) entry which is preliminary data.</text>
</comment>
<protein>
    <submittedName>
        <fullName evidence="1">Uncharacterized protein</fullName>
    </submittedName>
</protein>
<dbReference type="AlphaFoldDB" id="A0AAV4QMC5"/>
<proteinExistence type="predicted"/>
<accession>A0AAV4QMC5</accession>
<keyword evidence="2" id="KW-1185">Reference proteome</keyword>
<sequence>MFFDGPFKWRKDKTSKKRIDGKHTCCNGILLSIISRGLHGNPQTRGRRIRESAPRSFLRSWLSRVSIRVRVVCSLLRSSYGKCPPIQAFYL</sequence>
<organism evidence="1 2">
    <name type="scientific">Caerostris extrusa</name>
    <name type="common">Bark spider</name>
    <name type="synonym">Caerostris bankana</name>
    <dbReference type="NCBI Taxonomy" id="172846"/>
    <lineage>
        <taxon>Eukaryota</taxon>
        <taxon>Metazoa</taxon>
        <taxon>Ecdysozoa</taxon>
        <taxon>Arthropoda</taxon>
        <taxon>Chelicerata</taxon>
        <taxon>Arachnida</taxon>
        <taxon>Araneae</taxon>
        <taxon>Araneomorphae</taxon>
        <taxon>Entelegynae</taxon>
        <taxon>Araneoidea</taxon>
        <taxon>Araneidae</taxon>
        <taxon>Caerostris</taxon>
    </lineage>
</organism>
<gene>
    <name evidence="1" type="ORF">CEXT_476301</name>
</gene>
<dbReference type="EMBL" id="BPLR01006472">
    <property type="protein sequence ID" value="GIY10081.1"/>
    <property type="molecule type" value="Genomic_DNA"/>
</dbReference>
<evidence type="ECO:0000313" key="1">
    <source>
        <dbReference type="EMBL" id="GIY10081.1"/>
    </source>
</evidence>
<reference evidence="1 2" key="1">
    <citation type="submission" date="2021-06" db="EMBL/GenBank/DDBJ databases">
        <title>Caerostris extrusa draft genome.</title>
        <authorList>
            <person name="Kono N."/>
            <person name="Arakawa K."/>
        </authorList>
    </citation>
    <scope>NUCLEOTIDE SEQUENCE [LARGE SCALE GENOMIC DNA]</scope>
</reference>
<evidence type="ECO:0000313" key="2">
    <source>
        <dbReference type="Proteomes" id="UP001054945"/>
    </source>
</evidence>
<name>A0AAV4QMC5_CAEEX</name>